<evidence type="ECO:0000256" key="1">
    <source>
        <dbReference type="ARBA" id="ARBA00004370"/>
    </source>
</evidence>
<evidence type="ECO:0000313" key="6">
    <source>
        <dbReference type="EMBL" id="CAH0107060.1"/>
    </source>
</evidence>
<evidence type="ECO:0000256" key="4">
    <source>
        <dbReference type="ARBA" id="ARBA00023136"/>
    </source>
</evidence>
<dbReference type="AlphaFoldDB" id="A0A8J2RS37"/>
<comment type="subcellular location">
    <subcellularLocation>
        <location evidence="1">Membrane</location>
    </subcellularLocation>
</comment>
<dbReference type="GO" id="GO:0016020">
    <property type="term" value="C:membrane"/>
    <property type="evidence" value="ECO:0007669"/>
    <property type="project" value="UniProtKB-SubCell"/>
</dbReference>
<evidence type="ECO:0000256" key="5">
    <source>
        <dbReference type="SAM" id="Phobius"/>
    </source>
</evidence>
<feature type="transmembrane region" description="Helical" evidence="5">
    <location>
        <begin position="21"/>
        <end position="40"/>
    </location>
</feature>
<dbReference type="OrthoDB" id="6343610at2759"/>
<name>A0A8J2RS37_9CRUS</name>
<reference evidence="6" key="1">
    <citation type="submission" date="2021-11" db="EMBL/GenBank/DDBJ databases">
        <authorList>
            <person name="Schell T."/>
        </authorList>
    </citation>
    <scope>NUCLEOTIDE SEQUENCE</scope>
    <source>
        <strain evidence="6">M5</strain>
    </source>
</reference>
<dbReference type="PANTHER" id="PTHR13533">
    <property type="entry name" value="N-ACETYLNEURAMINATE 9-O-ACETYLTRANSFERASE"/>
    <property type="match status" value="1"/>
</dbReference>
<sequence length="367" mass="42560">MSNLLCCSIWNKRFNAILKWNAFKFSVFLLISVVVTVVILSRNHARNIEADFSSSYLFSSSSPANESPLCSGNLLDKRQIRYAKEGGGSCQLLHYNFERAVGCFDALYERHYSDWNSPHILNHINGPNRKLHFAFIGDSRIRQQFFNFLKLIPDYDWESQPNPLPSGHHGDMEVTSDIIRLRLSFQWRPILNDTVIETIRQWATASATYRPNFIVIGITVWHMLHSEGADFKLYKEKLKELAPFLGQLANVSRVIWLNQYPVIEKYGYSGAMNTDIFSEKIHRYNKAVTSALQQNYSGMRMIWDSSNILVEEYIRGCFLYVRRQRESHSFSDPDHSYINCLDFTHPGYSALSQAAQLLFNDICNEFY</sequence>
<dbReference type="PANTHER" id="PTHR13533:SF45">
    <property type="entry name" value="CAS1P 10 TM ACYL TRANSFERASE DOMAIN-CONTAINING PROTEIN"/>
    <property type="match status" value="1"/>
</dbReference>
<dbReference type="GO" id="GO:0005794">
    <property type="term" value="C:Golgi apparatus"/>
    <property type="evidence" value="ECO:0007669"/>
    <property type="project" value="UniProtKB-ARBA"/>
</dbReference>
<keyword evidence="2 5" id="KW-0812">Transmembrane</keyword>
<comment type="caution">
    <text evidence="6">The sequence shown here is derived from an EMBL/GenBank/DDBJ whole genome shotgun (WGS) entry which is preliminary data.</text>
</comment>
<evidence type="ECO:0000313" key="7">
    <source>
        <dbReference type="Proteomes" id="UP000789390"/>
    </source>
</evidence>
<dbReference type="EMBL" id="CAKKLH010000250">
    <property type="protein sequence ID" value="CAH0107060.1"/>
    <property type="molecule type" value="Genomic_DNA"/>
</dbReference>
<evidence type="ECO:0000256" key="3">
    <source>
        <dbReference type="ARBA" id="ARBA00022989"/>
    </source>
</evidence>
<gene>
    <name evidence="6" type="ORF">DGAL_LOCUS10345</name>
</gene>
<keyword evidence="3 5" id="KW-1133">Transmembrane helix</keyword>
<protein>
    <submittedName>
        <fullName evidence="6">Uncharacterized protein</fullName>
    </submittedName>
</protein>
<dbReference type="GO" id="GO:0005975">
    <property type="term" value="P:carbohydrate metabolic process"/>
    <property type="evidence" value="ECO:0007669"/>
    <property type="project" value="UniProtKB-ARBA"/>
</dbReference>
<dbReference type="Proteomes" id="UP000789390">
    <property type="component" value="Unassembled WGS sequence"/>
</dbReference>
<organism evidence="6 7">
    <name type="scientific">Daphnia galeata</name>
    <dbReference type="NCBI Taxonomy" id="27404"/>
    <lineage>
        <taxon>Eukaryota</taxon>
        <taxon>Metazoa</taxon>
        <taxon>Ecdysozoa</taxon>
        <taxon>Arthropoda</taxon>
        <taxon>Crustacea</taxon>
        <taxon>Branchiopoda</taxon>
        <taxon>Diplostraca</taxon>
        <taxon>Cladocera</taxon>
        <taxon>Anomopoda</taxon>
        <taxon>Daphniidae</taxon>
        <taxon>Daphnia</taxon>
    </lineage>
</organism>
<evidence type="ECO:0000256" key="2">
    <source>
        <dbReference type="ARBA" id="ARBA00022692"/>
    </source>
</evidence>
<keyword evidence="4 5" id="KW-0472">Membrane</keyword>
<keyword evidence="7" id="KW-1185">Reference proteome</keyword>
<accession>A0A8J2RS37</accession>
<proteinExistence type="predicted"/>
<dbReference type="SUPFAM" id="SSF52266">
    <property type="entry name" value="SGNH hydrolase"/>
    <property type="match status" value="1"/>
</dbReference>